<dbReference type="InterPro" id="IPR002740">
    <property type="entry name" value="EVE_domain"/>
</dbReference>
<protein>
    <recommendedName>
        <fullName evidence="1">EVE domain-containing protein</fullName>
    </recommendedName>
</protein>
<organism evidence="2 3">
    <name type="scientific">Bacillus benzoevorans</name>
    <dbReference type="NCBI Taxonomy" id="1456"/>
    <lineage>
        <taxon>Bacteria</taxon>
        <taxon>Bacillati</taxon>
        <taxon>Bacillota</taxon>
        <taxon>Bacilli</taxon>
        <taxon>Bacillales</taxon>
        <taxon>Bacillaceae</taxon>
        <taxon>Bacillus</taxon>
    </lineage>
</organism>
<evidence type="ECO:0000313" key="2">
    <source>
        <dbReference type="EMBL" id="MBB6444018.1"/>
    </source>
</evidence>
<gene>
    <name evidence="2" type="ORF">HNR53_000606</name>
</gene>
<dbReference type="RefSeq" id="WP_184522621.1">
    <property type="nucleotide sequence ID" value="NZ_JACHGK010000001.1"/>
</dbReference>
<dbReference type="Proteomes" id="UP000531594">
    <property type="component" value="Unassembled WGS sequence"/>
</dbReference>
<comment type="caution">
    <text evidence="2">The sequence shown here is derived from an EMBL/GenBank/DDBJ whole genome shotgun (WGS) entry which is preliminary data.</text>
</comment>
<keyword evidence="3" id="KW-1185">Reference proteome</keyword>
<dbReference type="InterPro" id="IPR015947">
    <property type="entry name" value="PUA-like_sf"/>
</dbReference>
<dbReference type="Pfam" id="PF01878">
    <property type="entry name" value="EVE"/>
    <property type="match status" value="1"/>
</dbReference>
<proteinExistence type="predicted"/>
<accession>A0A7X0HNN0</accession>
<feature type="domain" description="EVE" evidence="1">
    <location>
        <begin position="6"/>
        <end position="75"/>
    </location>
</feature>
<name>A0A7X0HNN0_9BACI</name>
<reference evidence="2 3" key="1">
    <citation type="submission" date="2020-08" db="EMBL/GenBank/DDBJ databases">
        <title>Genomic Encyclopedia of Type Strains, Phase IV (KMG-IV): sequencing the most valuable type-strain genomes for metagenomic binning, comparative biology and taxonomic classification.</title>
        <authorList>
            <person name="Goeker M."/>
        </authorList>
    </citation>
    <scope>NUCLEOTIDE SEQUENCE [LARGE SCALE GENOMIC DNA]</scope>
    <source>
        <strain evidence="2 3">DSM 5391</strain>
    </source>
</reference>
<evidence type="ECO:0000313" key="3">
    <source>
        <dbReference type="Proteomes" id="UP000531594"/>
    </source>
</evidence>
<dbReference type="SUPFAM" id="SSF88697">
    <property type="entry name" value="PUA domain-like"/>
    <property type="match status" value="1"/>
</dbReference>
<dbReference type="AlphaFoldDB" id="A0A7X0HNN0"/>
<sequence length="149" mass="17219">MGKRTLWLMIASDKADTFRWEHIMDGSSVRWNMRNVYRNFKNARKGDIILCYRGGSVHNALVGIAVVEEEFFEESIIVRGVRAFKKEIPYDDYKNTLIYKSTQAGRMRNRGTLFAVNDEFVQWVIHRLLADGDEESAGILRLGEGTECH</sequence>
<dbReference type="EMBL" id="JACHGK010000001">
    <property type="protein sequence ID" value="MBB6444018.1"/>
    <property type="molecule type" value="Genomic_DNA"/>
</dbReference>
<evidence type="ECO:0000259" key="1">
    <source>
        <dbReference type="Pfam" id="PF01878"/>
    </source>
</evidence>